<dbReference type="Gene3D" id="1.10.357.10">
    <property type="entry name" value="Tetracycline Repressor, domain 2"/>
    <property type="match status" value="1"/>
</dbReference>
<comment type="caution">
    <text evidence="6">The sequence shown here is derived from an EMBL/GenBank/DDBJ whole genome shotgun (WGS) entry which is preliminary data.</text>
</comment>
<evidence type="ECO:0000256" key="3">
    <source>
        <dbReference type="ARBA" id="ARBA00023163"/>
    </source>
</evidence>
<protein>
    <submittedName>
        <fullName evidence="6">AcrR family transcriptional regulator</fullName>
    </submittedName>
</protein>
<reference evidence="6 7" key="1">
    <citation type="submission" date="2021-03" db="EMBL/GenBank/DDBJ databases">
        <title>Sequencing the genomes of 1000 actinobacteria strains.</title>
        <authorList>
            <person name="Klenk H.-P."/>
        </authorList>
    </citation>
    <scope>NUCLEOTIDE SEQUENCE [LARGE SCALE GENOMIC DNA]</scope>
    <source>
        <strain evidence="6 7">DSM 46713</strain>
    </source>
</reference>
<evidence type="ECO:0000313" key="6">
    <source>
        <dbReference type="EMBL" id="MBP2450640.1"/>
    </source>
</evidence>
<dbReference type="RefSeq" id="WP_307869949.1">
    <property type="nucleotide sequence ID" value="NZ_JAGIOP010000001.1"/>
</dbReference>
<accession>A0ABS4ZMH9</accession>
<organism evidence="6 7">
    <name type="scientific">Mycolicibacterium lutetiense</name>
    <dbReference type="NCBI Taxonomy" id="1641992"/>
    <lineage>
        <taxon>Bacteria</taxon>
        <taxon>Bacillati</taxon>
        <taxon>Actinomycetota</taxon>
        <taxon>Actinomycetes</taxon>
        <taxon>Mycobacteriales</taxon>
        <taxon>Mycobacteriaceae</taxon>
        <taxon>Mycolicibacterium</taxon>
    </lineage>
</organism>
<name>A0ABS4ZMH9_9MYCO</name>
<feature type="DNA-binding region" description="H-T-H motif" evidence="4">
    <location>
        <begin position="35"/>
        <end position="54"/>
    </location>
</feature>
<evidence type="ECO:0000259" key="5">
    <source>
        <dbReference type="PROSITE" id="PS50977"/>
    </source>
</evidence>
<dbReference type="SUPFAM" id="SSF46689">
    <property type="entry name" value="Homeodomain-like"/>
    <property type="match status" value="1"/>
</dbReference>
<dbReference type="EMBL" id="JAGIOP010000001">
    <property type="protein sequence ID" value="MBP2450640.1"/>
    <property type="molecule type" value="Genomic_DNA"/>
</dbReference>
<dbReference type="PRINTS" id="PR00455">
    <property type="entry name" value="HTHTETR"/>
</dbReference>
<keyword evidence="2 4" id="KW-0238">DNA-binding</keyword>
<evidence type="ECO:0000256" key="2">
    <source>
        <dbReference type="ARBA" id="ARBA00023125"/>
    </source>
</evidence>
<dbReference type="InterPro" id="IPR050109">
    <property type="entry name" value="HTH-type_TetR-like_transc_reg"/>
</dbReference>
<keyword evidence="7" id="KW-1185">Reference proteome</keyword>
<dbReference type="InterPro" id="IPR001647">
    <property type="entry name" value="HTH_TetR"/>
</dbReference>
<evidence type="ECO:0000313" key="7">
    <source>
        <dbReference type="Proteomes" id="UP000694460"/>
    </source>
</evidence>
<dbReference type="PANTHER" id="PTHR30055:SF238">
    <property type="entry name" value="MYCOFACTOCIN BIOSYNTHESIS TRANSCRIPTIONAL REGULATOR MFTR-RELATED"/>
    <property type="match status" value="1"/>
</dbReference>
<dbReference type="Gene3D" id="1.10.10.60">
    <property type="entry name" value="Homeodomain-like"/>
    <property type="match status" value="1"/>
</dbReference>
<evidence type="ECO:0000256" key="4">
    <source>
        <dbReference type="PROSITE-ProRule" id="PRU00335"/>
    </source>
</evidence>
<sequence length="211" mass="22632">MQSEPGEVTGDSRDRDAIIEAAFSCLSEPHTGAVPVAAVLARAGLSTRAFYRHFASKDALFLAMMRGEGDSLARRLDQIAEHYDGPAADQLRVWLSQIFGLLQDARLNMHMTVLDSDEVRAAKGYRAAREQWHDDREQSLAVILGRGLADGSFPLAKPEQDAVAIGAVVSHAMSRLCSDGECEVAQAEVVDFALRAVGAPPAVNGSRGAET</sequence>
<keyword evidence="3" id="KW-0804">Transcription</keyword>
<gene>
    <name evidence="6" type="ORF">JOF57_000525</name>
</gene>
<dbReference type="InterPro" id="IPR009057">
    <property type="entry name" value="Homeodomain-like_sf"/>
</dbReference>
<proteinExistence type="predicted"/>
<keyword evidence="1" id="KW-0805">Transcription regulation</keyword>
<dbReference type="Proteomes" id="UP000694460">
    <property type="component" value="Unassembled WGS sequence"/>
</dbReference>
<dbReference type="PROSITE" id="PS50977">
    <property type="entry name" value="HTH_TETR_2"/>
    <property type="match status" value="1"/>
</dbReference>
<evidence type="ECO:0000256" key="1">
    <source>
        <dbReference type="ARBA" id="ARBA00023015"/>
    </source>
</evidence>
<dbReference type="PANTHER" id="PTHR30055">
    <property type="entry name" value="HTH-TYPE TRANSCRIPTIONAL REGULATOR RUTR"/>
    <property type="match status" value="1"/>
</dbReference>
<feature type="domain" description="HTH tetR-type" evidence="5">
    <location>
        <begin position="12"/>
        <end position="72"/>
    </location>
</feature>
<dbReference type="Pfam" id="PF00440">
    <property type="entry name" value="TetR_N"/>
    <property type="match status" value="1"/>
</dbReference>